<dbReference type="EMBL" id="BGPR01000368">
    <property type="protein sequence ID" value="GBM16068.1"/>
    <property type="molecule type" value="Genomic_DNA"/>
</dbReference>
<keyword evidence="3" id="KW-1185">Reference proteome</keyword>
<evidence type="ECO:0000256" key="1">
    <source>
        <dbReference type="SAM" id="MobiDB-lite"/>
    </source>
</evidence>
<comment type="caution">
    <text evidence="2">The sequence shown here is derived from an EMBL/GenBank/DDBJ whole genome shotgun (WGS) entry which is preliminary data.</text>
</comment>
<dbReference type="Proteomes" id="UP000499080">
    <property type="component" value="Unassembled WGS sequence"/>
</dbReference>
<dbReference type="OrthoDB" id="6246393at2759"/>
<feature type="compositionally biased region" description="Polar residues" evidence="1">
    <location>
        <begin position="1"/>
        <end position="10"/>
    </location>
</feature>
<name>A0A4Y2DJ89_ARAVE</name>
<dbReference type="AlphaFoldDB" id="A0A4Y2DJ89"/>
<proteinExistence type="predicted"/>
<organism evidence="2 3">
    <name type="scientific">Araneus ventricosus</name>
    <name type="common">Orbweaver spider</name>
    <name type="synonym">Epeira ventricosa</name>
    <dbReference type="NCBI Taxonomy" id="182803"/>
    <lineage>
        <taxon>Eukaryota</taxon>
        <taxon>Metazoa</taxon>
        <taxon>Ecdysozoa</taxon>
        <taxon>Arthropoda</taxon>
        <taxon>Chelicerata</taxon>
        <taxon>Arachnida</taxon>
        <taxon>Araneae</taxon>
        <taxon>Araneomorphae</taxon>
        <taxon>Entelegynae</taxon>
        <taxon>Araneoidea</taxon>
        <taxon>Araneidae</taxon>
        <taxon>Araneus</taxon>
    </lineage>
</organism>
<gene>
    <name evidence="2" type="ORF">AVEN_163113_1</name>
</gene>
<evidence type="ECO:0000313" key="3">
    <source>
        <dbReference type="Proteomes" id="UP000499080"/>
    </source>
</evidence>
<feature type="region of interest" description="Disordered" evidence="1">
    <location>
        <begin position="1"/>
        <end position="22"/>
    </location>
</feature>
<sequence length="110" mass="12100">MARTTAQILSPHSHHRPMANPIEGGTFRYRRGVAHPTLLLCPPEKQNPLTYPATSHPITRGVSLGGITYLYPVCQQGTIQSGGASVMVWEVYSWRDMGPLIRLETTLTGT</sequence>
<reference evidence="2 3" key="1">
    <citation type="journal article" date="2019" name="Sci. Rep.">
        <title>Orb-weaving spider Araneus ventricosus genome elucidates the spidroin gene catalogue.</title>
        <authorList>
            <person name="Kono N."/>
            <person name="Nakamura H."/>
            <person name="Ohtoshi R."/>
            <person name="Moran D.A.P."/>
            <person name="Shinohara A."/>
            <person name="Yoshida Y."/>
            <person name="Fujiwara M."/>
            <person name="Mori M."/>
            <person name="Tomita M."/>
            <person name="Arakawa K."/>
        </authorList>
    </citation>
    <scope>NUCLEOTIDE SEQUENCE [LARGE SCALE GENOMIC DNA]</scope>
</reference>
<accession>A0A4Y2DJ89</accession>
<evidence type="ECO:0000313" key="2">
    <source>
        <dbReference type="EMBL" id="GBM16068.1"/>
    </source>
</evidence>
<protein>
    <submittedName>
        <fullName evidence="2">Uncharacterized protein</fullName>
    </submittedName>
</protein>